<dbReference type="SUPFAM" id="SSF52540">
    <property type="entry name" value="P-loop containing nucleoside triphosphate hydrolases"/>
    <property type="match status" value="1"/>
</dbReference>
<gene>
    <name evidence="2" type="ORF">AAY42_10185</name>
</gene>
<dbReference type="Gene3D" id="3.40.50.300">
    <property type="entry name" value="P-loop containing nucleotide triphosphate hydrolases"/>
    <property type="match status" value="1"/>
</dbReference>
<dbReference type="InterPro" id="IPR003593">
    <property type="entry name" value="AAA+_ATPase"/>
</dbReference>
<comment type="caution">
    <text evidence="2">The sequence shown here is derived from an EMBL/GenBank/DDBJ whole genome shotgun (WGS) entry which is preliminary data.</text>
</comment>
<dbReference type="AlphaFoldDB" id="A0A0Q1DSC1"/>
<organism evidence="2 3">
    <name type="scientific">Flagellimonas eckloniae</name>
    <dbReference type="NCBI Taxonomy" id="346185"/>
    <lineage>
        <taxon>Bacteria</taxon>
        <taxon>Pseudomonadati</taxon>
        <taxon>Bacteroidota</taxon>
        <taxon>Flavobacteriia</taxon>
        <taxon>Flavobacteriales</taxon>
        <taxon>Flavobacteriaceae</taxon>
        <taxon>Flagellimonas</taxon>
    </lineage>
</organism>
<proteinExistence type="predicted"/>
<dbReference type="SMART" id="SM00382">
    <property type="entry name" value="AAA"/>
    <property type="match status" value="1"/>
</dbReference>
<sequence length="209" mass="24311">MKRRAISPQKMKSQKVETIPLIGNFKNLIGTPECRGSWFLMGDSGMGKSTFLMQLAKELTKYYKVDYNALEEEDRGSMRSLMEENKMTECRKGSFMLLNGWPIEDHRERLMQKRSAKIIIIDSVQYLKMNIREYKQLLADFPTKLFIFNSHADGKQAVGALAKKIRFDADVKLFAEGFKVTSRSRMSRGKLPDEYIVWQEGADKYWKNI</sequence>
<dbReference type="Proteomes" id="UP000050827">
    <property type="component" value="Unassembled WGS sequence"/>
</dbReference>
<protein>
    <recommendedName>
        <fullName evidence="1">AAA+ ATPase domain-containing protein</fullName>
    </recommendedName>
</protein>
<keyword evidence="3" id="KW-1185">Reference proteome</keyword>
<dbReference type="InterPro" id="IPR027417">
    <property type="entry name" value="P-loop_NTPase"/>
</dbReference>
<accession>A0A0Q1DSC1</accession>
<feature type="domain" description="AAA+ ATPase" evidence="1">
    <location>
        <begin position="34"/>
        <end position="171"/>
    </location>
</feature>
<name>A0A0Q1DSC1_9FLAO</name>
<evidence type="ECO:0000313" key="2">
    <source>
        <dbReference type="EMBL" id="KQC31714.1"/>
    </source>
</evidence>
<dbReference type="STRING" id="346185.AAY42_10185"/>
<evidence type="ECO:0000259" key="1">
    <source>
        <dbReference type="SMART" id="SM00382"/>
    </source>
</evidence>
<evidence type="ECO:0000313" key="3">
    <source>
        <dbReference type="Proteomes" id="UP000050827"/>
    </source>
</evidence>
<dbReference type="EMBL" id="LCTZ01000002">
    <property type="protein sequence ID" value="KQC31714.1"/>
    <property type="molecule type" value="Genomic_DNA"/>
</dbReference>
<reference evidence="2 3" key="1">
    <citation type="submission" date="2015-04" db="EMBL/GenBank/DDBJ databases">
        <title>Complete genome of flavobacterium.</title>
        <authorList>
            <person name="Kwon Y.M."/>
            <person name="Kim S.-J."/>
        </authorList>
    </citation>
    <scope>NUCLEOTIDE SEQUENCE [LARGE SCALE GENOMIC DNA]</scope>
    <source>
        <strain evidence="2 3">DK169</strain>
    </source>
</reference>